<feature type="signal peptide" evidence="1">
    <location>
        <begin position="1"/>
        <end position="20"/>
    </location>
</feature>
<dbReference type="SMART" id="SM00409">
    <property type="entry name" value="IG"/>
    <property type="match status" value="1"/>
</dbReference>
<dbReference type="OrthoDB" id="10048737at2759"/>
<evidence type="ECO:0000259" key="2">
    <source>
        <dbReference type="PROSITE" id="PS50835"/>
    </source>
</evidence>
<name>U4UQA4_DENPD</name>
<dbReference type="SUPFAM" id="SSF48726">
    <property type="entry name" value="Immunoglobulin"/>
    <property type="match status" value="1"/>
</dbReference>
<dbReference type="InterPro" id="IPR036179">
    <property type="entry name" value="Ig-like_dom_sf"/>
</dbReference>
<proteinExistence type="predicted"/>
<evidence type="ECO:0000313" key="4">
    <source>
        <dbReference type="Proteomes" id="UP000030742"/>
    </source>
</evidence>
<feature type="chain" id="PRO_5004656320" description="Ig-like domain-containing protein" evidence="1">
    <location>
        <begin position="21"/>
        <end position="150"/>
    </location>
</feature>
<keyword evidence="1" id="KW-0732">Signal</keyword>
<dbReference type="PANTHER" id="PTHR23278:SF19">
    <property type="entry name" value="OBSCURIN"/>
    <property type="match status" value="1"/>
</dbReference>
<dbReference type="AlphaFoldDB" id="U4UQA4"/>
<dbReference type="Gene3D" id="2.60.40.10">
    <property type="entry name" value="Immunoglobulins"/>
    <property type="match status" value="1"/>
</dbReference>
<evidence type="ECO:0000313" key="3">
    <source>
        <dbReference type="EMBL" id="ERL92316.1"/>
    </source>
</evidence>
<dbReference type="EMBL" id="KB632322">
    <property type="protein sequence ID" value="ERL92316.1"/>
    <property type="molecule type" value="Genomic_DNA"/>
</dbReference>
<dbReference type="InterPro" id="IPR013106">
    <property type="entry name" value="Ig_V-set"/>
</dbReference>
<protein>
    <recommendedName>
        <fullName evidence="2">Ig-like domain-containing protein</fullName>
    </recommendedName>
</protein>
<evidence type="ECO:0000256" key="1">
    <source>
        <dbReference type="SAM" id="SignalP"/>
    </source>
</evidence>
<organism evidence="3 4">
    <name type="scientific">Dendroctonus ponderosae</name>
    <name type="common">Mountain pine beetle</name>
    <dbReference type="NCBI Taxonomy" id="77166"/>
    <lineage>
        <taxon>Eukaryota</taxon>
        <taxon>Metazoa</taxon>
        <taxon>Ecdysozoa</taxon>
        <taxon>Arthropoda</taxon>
        <taxon>Hexapoda</taxon>
        <taxon>Insecta</taxon>
        <taxon>Pterygota</taxon>
        <taxon>Neoptera</taxon>
        <taxon>Endopterygota</taxon>
        <taxon>Coleoptera</taxon>
        <taxon>Polyphaga</taxon>
        <taxon>Cucujiformia</taxon>
        <taxon>Curculionidae</taxon>
        <taxon>Scolytinae</taxon>
        <taxon>Dendroctonus</taxon>
    </lineage>
</organism>
<feature type="domain" description="Ig-like" evidence="2">
    <location>
        <begin position="17"/>
        <end position="129"/>
    </location>
</feature>
<dbReference type="InterPro" id="IPR013783">
    <property type="entry name" value="Ig-like_fold"/>
</dbReference>
<dbReference type="InterPro" id="IPR007110">
    <property type="entry name" value="Ig-like_dom"/>
</dbReference>
<gene>
    <name evidence="3" type="ORF">D910_09633</name>
</gene>
<reference evidence="3 4" key="1">
    <citation type="journal article" date="2013" name="Genome Biol.">
        <title>Draft genome of the mountain pine beetle, Dendroctonus ponderosae Hopkins, a major forest pest.</title>
        <authorList>
            <person name="Keeling C.I."/>
            <person name="Yuen M.M."/>
            <person name="Liao N.Y."/>
            <person name="Docking T.R."/>
            <person name="Chan S.K."/>
            <person name="Taylor G.A."/>
            <person name="Palmquist D.L."/>
            <person name="Jackman S.D."/>
            <person name="Nguyen A."/>
            <person name="Li M."/>
            <person name="Henderson H."/>
            <person name="Janes J.K."/>
            <person name="Zhao Y."/>
            <person name="Pandoh P."/>
            <person name="Moore R."/>
            <person name="Sperling F.A."/>
            <person name="Huber D.P."/>
            <person name="Birol I."/>
            <person name="Jones S.J."/>
            <person name="Bohlmann J."/>
        </authorList>
    </citation>
    <scope>NUCLEOTIDE SEQUENCE</scope>
</reference>
<dbReference type="Pfam" id="PF07686">
    <property type="entry name" value="V-set"/>
    <property type="match status" value="1"/>
</dbReference>
<dbReference type="STRING" id="77166.U4UQA4"/>
<dbReference type="PROSITE" id="PS50835">
    <property type="entry name" value="IG_LIKE"/>
    <property type="match status" value="1"/>
</dbReference>
<accession>U4UQA4</accession>
<dbReference type="Proteomes" id="UP000030742">
    <property type="component" value="Unassembled WGS sequence"/>
</dbReference>
<dbReference type="InterPro" id="IPR003599">
    <property type="entry name" value="Ig_sub"/>
</dbReference>
<sequence length="150" mass="16641">MSSAGFLVVVLVLLVTCSVAELATEFAEASDGSTATLPCRLSTGDISDKITNILWYRGAEESPIYKYEARGSHPQHTADPDLQNRYFLRVNEQQALLMISPTKSSDESVFHCKVDFERSPTKITHVNLTIIENEYEGYIGSSFGYERGPV</sequence>
<dbReference type="PANTHER" id="PTHR23278">
    <property type="entry name" value="SIDESTEP PROTEIN"/>
    <property type="match status" value="1"/>
</dbReference>